<organism evidence="1 2">
    <name type="scientific">Erwinia amylovora NBRC 12687 = CFBP 1232</name>
    <dbReference type="NCBI Taxonomy" id="1219359"/>
    <lineage>
        <taxon>Bacteria</taxon>
        <taxon>Pseudomonadati</taxon>
        <taxon>Pseudomonadota</taxon>
        <taxon>Gammaproteobacteria</taxon>
        <taxon>Enterobacterales</taxon>
        <taxon>Erwiniaceae</taxon>
        <taxon>Erwinia</taxon>
    </lineage>
</organism>
<protein>
    <submittedName>
        <fullName evidence="1">Uncharacterized protein</fullName>
    </submittedName>
</protein>
<accession>A0A831A5V7</accession>
<dbReference type="AlphaFoldDB" id="A0A831A5V7"/>
<dbReference type="GeneID" id="97606476"/>
<sequence>MPINDHDYVNFSEDHEMNYHARKVDKRETAMNRETLRTMGTERKAALQQTRLKHADFHPYVKENKNRLD</sequence>
<evidence type="ECO:0000313" key="1">
    <source>
        <dbReference type="EMBL" id="CCO94265.1"/>
    </source>
</evidence>
<proteinExistence type="predicted"/>
<dbReference type="RefSeq" id="WP_004158384.1">
    <property type="nucleotide sequence ID" value="NZ_BAYW01000003.1"/>
</dbReference>
<name>A0A831A5V7_ERWAM</name>
<comment type="caution">
    <text evidence="1">The sequence shown here is derived from an EMBL/GenBank/DDBJ whole genome shotgun (WGS) entry which is preliminary data.</text>
</comment>
<dbReference type="Proteomes" id="UP000013111">
    <property type="component" value="Unassembled WGS sequence"/>
</dbReference>
<reference evidence="1 2" key="2">
    <citation type="submission" date="2013-04" db="EMBL/GenBank/DDBJ databases">
        <title>Comparative genomics of 12 strains of Erwinia amylovora identifies a pan-genome with a large conserved core and provides insights into host specificity.</title>
        <authorList>
            <person name="Mann R.A."/>
            <person name="Smits T.H.M."/>
            <person name="Buehlmann A."/>
            <person name="Blom J."/>
            <person name="Goesmann A."/>
            <person name="Frey J.E."/>
            <person name="Plummer K.M."/>
            <person name="Beer S.V."/>
            <person name="Luck J."/>
            <person name="Duffy B."/>
            <person name="Rodoni B."/>
        </authorList>
    </citation>
    <scope>NUCLEOTIDE SEQUENCE [LARGE SCALE GENOMIC DNA]</scope>
    <source>
        <strain evidence="2">CFBP 1232</strain>
    </source>
</reference>
<evidence type="ECO:0000313" key="2">
    <source>
        <dbReference type="Proteomes" id="UP000013111"/>
    </source>
</evidence>
<dbReference type="EMBL" id="CAPB01000023">
    <property type="protein sequence ID" value="CCO94265.1"/>
    <property type="molecule type" value="Genomic_DNA"/>
</dbReference>
<reference evidence="1 2" key="1">
    <citation type="submission" date="2012-11" db="EMBL/GenBank/DDBJ databases">
        <authorList>
            <person name="Linke B."/>
        </authorList>
    </citation>
    <scope>NUCLEOTIDE SEQUENCE [LARGE SCALE GENOMIC DNA]</scope>
    <source>
        <strain evidence="2">CFBP 1232</strain>
    </source>
</reference>
<gene>
    <name evidence="1" type="ORF">BN437_2346</name>
</gene>